<evidence type="ECO:0000313" key="10">
    <source>
        <dbReference type="Proteomes" id="UP001165740"/>
    </source>
</evidence>
<dbReference type="SUPFAM" id="SSF54556">
    <property type="entry name" value="Chitinase insertion domain"/>
    <property type="match status" value="1"/>
</dbReference>
<dbReference type="InterPro" id="IPR050314">
    <property type="entry name" value="Glycosyl_Hydrlase_18"/>
</dbReference>
<dbReference type="GeneID" id="106079370"/>
<dbReference type="KEGG" id="bgt:106079370"/>
<dbReference type="Gene3D" id="3.10.50.10">
    <property type="match status" value="1"/>
</dbReference>
<dbReference type="SUPFAM" id="SSF57625">
    <property type="entry name" value="Invertebrate chitin-binding proteins"/>
    <property type="match status" value="1"/>
</dbReference>
<evidence type="ECO:0000256" key="4">
    <source>
        <dbReference type="ARBA" id="ARBA00023157"/>
    </source>
</evidence>
<evidence type="ECO:0000256" key="3">
    <source>
        <dbReference type="ARBA" id="ARBA00022801"/>
    </source>
</evidence>
<dbReference type="InterPro" id="IPR001579">
    <property type="entry name" value="Glyco_hydro_18_chit_AS"/>
</dbReference>
<evidence type="ECO:0000259" key="8">
    <source>
        <dbReference type="PROSITE" id="PS50940"/>
    </source>
</evidence>
<feature type="region of interest" description="Disordered" evidence="7">
    <location>
        <begin position="540"/>
        <end position="571"/>
    </location>
</feature>
<dbReference type="Pfam" id="PF01607">
    <property type="entry name" value="CBM_14"/>
    <property type="match status" value="1"/>
</dbReference>
<evidence type="ECO:0000313" key="11">
    <source>
        <dbReference type="RefSeq" id="XP_013095983.2"/>
    </source>
</evidence>
<dbReference type="FunFam" id="3.10.50.10:FF:000001">
    <property type="entry name" value="Chitinase 3-like 1"/>
    <property type="match status" value="1"/>
</dbReference>
<dbReference type="GO" id="GO:0006032">
    <property type="term" value="P:chitin catabolic process"/>
    <property type="evidence" value="ECO:0007669"/>
    <property type="project" value="TreeGrafter"/>
</dbReference>
<feature type="domain" description="Chitin-binding type-2" evidence="8">
    <location>
        <begin position="591"/>
        <end position="652"/>
    </location>
</feature>
<sequence length="656" mass="73401">MLPSINIRALSLVTIIACFGSAIGGHINHFFSGLYARTLALKLKNPALKILLAVGGWQIGSKPFIPMIKDEATRSTWIKNVVSYVRRHGFDGFDMDWEFPATRGSAPEDKYRFTLLMKGLFEAFAKEAEISGKEKLLLTLAAASGTYYIDQSYEPSKIIHYIDYMLLMSYNYHGQWEKVTGHHSGLYPHKNDPKNGEKAQLYQEWSIDYWLNVGISKDKLIVGLPTYGMTFTLVDQSKHGIHAPSAGAGRMGDYTREMGILSYYEICLNLKSQAWKSEWIEDQQVPFAYGGDQWAGYEDKKSIALKANNILNRDLAGAFVWSVEMDDFGDVCGQGQYPLLSTIVEIIGDRAPNQPAAREAANHYRPRQEVTAERPVTTVTDSKESSNQDSSESTFLLQFKKIKGKFISDSRKKSSSSAALPTFKATEALSSSASASSASSVKGSHNRWWSSEILKYKVKTQEPKAEEKISEKTSVRMSTPKFLWKKYVIRSRPLKIDSDTTPIPKMAHKFPSYEVHEVKSWKTTSWWSDRPDNLRAVSDADALNARATGRPGLGLQREPTPKPTSEAKTTSDSKNIIEPFHSVVGEKGSLPIDCRSLGLGTFADPRSCDHFIICLGGNWMNFPPHVMACPTGTRFDRNLKICNYASNVRCIENIDV</sequence>
<feature type="domain" description="GH18" evidence="9">
    <location>
        <begin position="1"/>
        <end position="350"/>
    </location>
</feature>
<dbReference type="OrthoDB" id="6130020at2759"/>
<name>A0A9U8ENX0_BIOGL</name>
<dbReference type="SMART" id="SM00494">
    <property type="entry name" value="ChtBD2"/>
    <property type="match status" value="1"/>
</dbReference>
<keyword evidence="2" id="KW-0147">Chitin-binding</keyword>
<reference evidence="11" key="1">
    <citation type="submission" date="2025-08" db="UniProtKB">
        <authorList>
            <consortium name="RefSeq"/>
        </authorList>
    </citation>
    <scope>IDENTIFICATION</scope>
</reference>
<dbReference type="InterPro" id="IPR001223">
    <property type="entry name" value="Glyco_hydro18_cat"/>
</dbReference>
<dbReference type="AlphaFoldDB" id="A0A9U8ENX0"/>
<dbReference type="Proteomes" id="UP001165740">
    <property type="component" value="Chromosome 17"/>
</dbReference>
<evidence type="ECO:0000256" key="6">
    <source>
        <dbReference type="RuleBase" id="RU000489"/>
    </source>
</evidence>
<dbReference type="GO" id="GO:0005576">
    <property type="term" value="C:extracellular region"/>
    <property type="evidence" value="ECO:0007669"/>
    <property type="project" value="InterPro"/>
</dbReference>
<dbReference type="Pfam" id="PF00704">
    <property type="entry name" value="Glyco_hydro_18"/>
    <property type="match status" value="1"/>
</dbReference>
<dbReference type="GO" id="GO:0008061">
    <property type="term" value="F:chitin binding"/>
    <property type="evidence" value="ECO:0007669"/>
    <property type="project" value="UniProtKB-KW"/>
</dbReference>
<dbReference type="PANTHER" id="PTHR11177">
    <property type="entry name" value="CHITINASE"/>
    <property type="match status" value="1"/>
</dbReference>
<dbReference type="RefSeq" id="XP_013095983.2">
    <property type="nucleotide sequence ID" value="XM_013240529.2"/>
</dbReference>
<dbReference type="Gene3D" id="2.170.140.10">
    <property type="entry name" value="Chitin binding domain"/>
    <property type="match status" value="1"/>
</dbReference>
<keyword evidence="3 6" id="KW-0378">Hydrolase</keyword>
<keyword evidence="4" id="KW-1015">Disulfide bond</keyword>
<dbReference type="InterPro" id="IPR011583">
    <property type="entry name" value="Chitinase_II/V-like_cat"/>
</dbReference>
<dbReference type="PANTHER" id="PTHR11177:SF317">
    <property type="entry name" value="CHITINASE 12-RELATED"/>
    <property type="match status" value="1"/>
</dbReference>
<organism evidence="10 11">
    <name type="scientific">Biomphalaria glabrata</name>
    <name type="common">Bloodfluke planorb</name>
    <name type="synonym">Freshwater snail</name>
    <dbReference type="NCBI Taxonomy" id="6526"/>
    <lineage>
        <taxon>Eukaryota</taxon>
        <taxon>Metazoa</taxon>
        <taxon>Spiralia</taxon>
        <taxon>Lophotrochozoa</taxon>
        <taxon>Mollusca</taxon>
        <taxon>Gastropoda</taxon>
        <taxon>Heterobranchia</taxon>
        <taxon>Euthyneura</taxon>
        <taxon>Panpulmonata</taxon>
        <taxon>Hygrophila</taxon>
        <taxon>Lymnaeoidea</taxon>
        <taxon>Planorbidae</taxon>
        <taxon>Biomphalaria</taxon>
    </lineage>
</organism>
<dbReference type="PROSITE" id="PS51910">
    <property type="entry name" value="GH18_2"/>
    <property type="match status" value="1"/>
</dbReference>
<dbReference type="GO" id="GO:0004568">
    <property type="term" value="F:chitinase activity"/>
    <property type="evidence" value="ECO:0007669"/>
    <property type="project" value="UniProtKB-ARBA"/>
</dbReference>
<dbReference type="SUPFAM" id="SSF51445">
    <property type="entry name" value="(Trans)glycosidases"/>
    <property type="match status" value="1"/>
</dbReference>
<comment type="similarity">
    <text evidence="1">Belongs to the glycosyl hydrolase 18 family. Chitinase class II subfamily.</text>
</comment>
<dbReference type="InterPro" id="IPR002557">
    <property type="entry name" value="Chitin-bd_dom"/>
</dbReference>
<evidence type="ECO:0000259" key="9">
    <source>
        <dbReference type="PROSITE" id="PS51910"/>
    </source>
</evidence>
<dbReference type="InterPro" id="IPR036508">
    <property type="entry name" value="Chitin-bd_dom_sf"/>
</dbReference>
<dbReference type="SMART" id="SM00636">
    <property type="entry name" value="Glyco_18"/>
    <property type="match status" value="1"/>
</dbReference>
<gene>
    <name evidence="11" type="primary">LOC106079370</name>
</gene>
<dbReference type="InterPro" id="IPR029070">
    <property type="entry name" value="Chitinase_insertion_sf"/>
</dbReference>
<evidence type="ECO:0000256" key="7">
    <source>
        <dbReference type="SAM" id="MobiDB-lite"/>
    </source>
</evidence>
<dbReference type="PROSITE" id="PS50940">
    <property type="entry name" value="CHIT_BIND_II"/>
    <property type="match status" value="1"/>
</dbReference>
<accession>A0A9U8ENX0</accession>
<dbReference type="InterPro" id="IPR017853">
    <property type="entry name" value="GH"/>
</dbReference>
<keyword evidence="10" id="KW-1185">Reference proteome</keyword>
<evidence type="ECO:0000256" key="1">
    <source>
        <dbReference type="ARBA" id="ARBA00009121"/>
    </source>
</evidence>
<dbReference type="GO" id="GO:0005975">
    <property type="term" value="P:carbohydrate metabolic process"/>
    <property type="evidence" value="ECO:0007669"/>
    <property type="project" value="InterPro"/>
</dbReference>
<protein>
    <submittedName>
        <fullName evidence="11">Endochitinase-like</fullName>
    </submittedName>
</protein>
<keyword evidence="5 6" id="KW-0326">Glycosidase</keyword>
<dbReference type="PROSITE" id="PS01095">
    <property type="entry name" value="GH18_1"/>
    <property type="match status" value="1"/>
</dbReference>
<feature type="compositionally biased region" description="Basic and acidic residues" evidence="7">
    <location>
        <begin position="360"/>
        <end position="372"/>
    </location>
</feature>
<dbReference type="OMA" id="FAQTRNG"/>
<proteinExistence type="inferred from homology"/>
<evidence type="ECO:0000256" key="5">
    <source>
        <dbReference type="ARBA" id="ARBA00023295"/>
    </source>
</evidence>
<feature type="region of interest" description="Disordered" evidence="7">
    <location>
        <begin position="355"/>
        <end position="389"/>
    </location>
</feature>
<evidence type="ECO:0000256" key="2">
    <source>
        <dbReference type="ARBA" id="ARBA00022669"/>
    </source>
</evidence>
<dbReference type="Gene3D" id="3.20.20.80">
    <property type="entry name" value="Glycosidases"/>
    <property type="match status" value="1"/>
</dbReference>